<dbReference type="Gene3D" id="3.30.420.10">
    <property type="entry name" value="Ribonuclease H-like superfamily/Ribonuclease H"/>
    <property type="match status" value="1"/>
</dbReference>
<proteinExistence type="predicted"/>
<accession>A0A8S5MU39</accession>
<dbReference type="InterPro" id="IPR036397">
    <property type="entry name" value="RNaseH_sf"/>
</dbReference>
<dbReference type="GO" id="GO:0003676">
    <property type="term" value="F:nucleic acid binding"/>
    <property type="evidence" value="ECO:0007669"/>
    <property type="project" value="InterPro"/>
</dbReference>
<name>A0A8S5MU39_9CAUD</name>
<dbReference type="InterPro" id="IPR012337">
    <property type="entry name" value="RNaseH-like_sf"/>
</dbReference>
<reference evidence="1" key="1">
    <citation type="journal article" date="2021" name="Proc. Natl. Acad. Sci. U.S.A.">
        <title>A Catalog of Tens of Thousands of Viruses from Human Metagenomes Reveals Hidden Associations with Chronic Diseases.</title>
        <authorList>
            <person name="Tisza M.J."/>
            <person name="Buck C.B."/>
        </authorList>
    </citation>
    <scope>NUCLEOTIDE SEQUENCE</scope>
    <source>
        <strain evidence="1">Ctino4</strain>
    </source>
</reference>
<evidence type="ECO:0000313" key="1">
    <source>
        <dbReference type="EMBL" id="DAD85642.1"/>
    </source>
</evidence>
<sequence length="170" mass="19411">MQQVNVFIETSSRFRGNVERKCGYVLSTQLRTGKETREHFGRVTGTYHQAILLTMVDALDHMTRTCDVCFYISDLYVTSRLGKITEMAGSGWLDTKGKPIANREEWCRLFKAINQLPDPHEITAKTEKHSYSAWLREEMKHRECGRILGQGLEPAPGTGHINNGMSGYHY</sequence>
<dbReference type="EMBL" id="BK014985">
    <property type="protein sequence ID" value="DAD85642.1"/>
    <property type="molecule type" value="Genomic_DNA"/>
</dbReference>
<organism evidence="1">
    <name type="scientific">Myoviridae sp. ctino4</name>
    <dbReference type="NCBI Taxonomy" id="2826686"/>
    <lineage>
        <taxon>Viruses</taxon>
        <taxon>Duplodnaviria</taxon>
        <taxon>Heunggongvirae</taxon>
        <taxon>Uroviricota</taxon>
        <taxon>Caudoviricetes</taxon>
    </lineage>
</organism>
<protein>
    <submittedName>
        <fullName evidence="1">Ribonuclease H</fullName>
    </submittedName>
</protein>
<dbReference type="SUPFAM" id="SSF53098">
    <property type="entry name" value="Ribonuclease H-like"/>
    <property type="match status" value="1"/>
</dbReference>